<dbReference type="EMBL" id="AP024484">
    <property type="protein sequence ID" value="BCS84610.1"/>
    <property type="molecule type" value="Genomic_DNA"/>
</dbReference>
<evidence type="ECO:0000313" key="1">
    <source>
        <dbReference type="EMBL" id="BCS84610.1"/>
    </source>
</evidence>
<proteinExistence type="predicted"/>
<dbReference type="Proteomes" id="UP001319045">
    <property type="component" value="Chromosome"/>
</dbReference>
<name>A0ABM7NVX6_9BACT</name>
<evidence type="ECO:0000313" key="2">
    <source>
        <dbReference type="Proteomes" id="UP001319045"/>
    </source>
</evidence>
<keyword evidence="2" id="KW-1185">Reference proteome</keyword>
<sequence>MYTYKDCISCHYISIINCNSASTVFQINKVQNSFKDISIISNFIWNNRHSRKYIKKGRMGINNSKPIVFYISMRFILDI</sequence>
<accession>A0ABM7NVX6</accession>
<organism evidence="1 2">
    <name type="scientific">Prevotella herbatica</name>
    <dbReference type="NCBI Taxonomy" id="2801997"/>
    <lineage>
        <taxon>Bacteria</taxon>
        <taxon>Pseudomonadati</taxon>
        <taxon>Bacteroidota</taxon>
        <taxon>Bacteroidia</taxon>
        <taxon>Bacteroidales</taxon>
        <taxon>Prevotellaceae</taxon>
        <taxon>Prevotella</taxon>
    </lineage>
</organism>
<reference evidence="1 2" key="1">
    <citation type="journal article" date="2022" name="Int. J. Syst. Evol. Microbiol.">
        <title>Prevotella herbatica sp. nov., a plant polysaccharide-decomposing anaerobic bacterium isolated from a methanogenic reactor.</title>
        <authorList>
            <person name="Uek A."/>
            <person name="Tonouchi A."/>
            <person name="Kaku N."/>
            <person name="Ueki K."/>
        </authorList>
    </citation>
    <scope>NUCLEOTIDE SEQUENCE [LARGE SCALE GENOMIC DNA]</scope>
    <source>
        <strain evidence="1 2">WR041</strain>
    </source>
</reference>
<gene>
    <name evidence="1" type="ORF">prwr041_05030</name>
</gene>
<protein>
    <submittedName>
        <fullName evidence="1">Uncharacterized protein</fullName>
    </submittedName>
</protein>